<evidence type="ECO:0000313" key="2">
    <source>
        <dbReference type="Proteomes" id="UP000242381"/>
    </source>
</evidence>
<sequence length="85" mass="9875">MHNRFQMPKSIGGSLSYLLNLLPPTFLTKKVRKSIDAQLIRWPTICAFLLEMDYLAHSQLPDPSNHLDEPFITRLLHINHQYSDS</sequence>
<accession>A0A1X0SC77</accession>
<gene>
    <name evidence="1" type="ORF">BCV71DRAFT_241414</name>
</gene>
<dbReference type="VEuPathDB" id="FungiDB:BCV72DRAFT_318831"/>
<protein>
    <submittedName>
        <fullName evidence="1">Uncharacterized protein</fullName>
    </submittedName>
</protein>
<name>A0A1X0SC77_RHIZD</name>
<dbReference type="EMBL" id="KV921273">
    <property type="protein sequence ID" value="ORE21883.1"/>
    <property type="molecule type" value="Genomic_DNA"/>
</dbReference>
<evidence type="ECO:0000313" key="1">
    <source>
        <dbReference type="EMBL" id="ORE21883.1"/>
    </source>
</evidence>
<dbReference type="AlphaFoldDB" id="A0A1X0SC77"/>
<dbReference type="Proteomes" id="UP000242381">
    <property type="component" value="Unassembled WGS sequence"/>
</dbReference>
<proteinExistence type="predicted"/>
<reference evidence="1 2" key="1">
    <citation type="journal article" date="2016" name="Proc. Natl. Acad. Sci. U.S.A.">
        <title>Lipid metabolic changes in an early divergent fungus govern the establishment of a mutualistic symbiosis with endobacteria.</title>
        <authorList>
            <person name="Lastovetsky O.A."/>
            <person name="Gaspar M.L."/>
            <person name="Mondo S.J."/>
            <person name="LaButti K.M."/>
            <person name="Sandor L."/>
            <person name="Grigoriev I.V."/>
            <person name="Henry S.A."/>
            <person name="Pawlowska T.E."/>
        </authorList>
    </citation>
    <scope>NUCLEOTIDE SEQUENCE [LARGE SCALE GENOMIC DNA]</scope>
    <source>
        <strain evidence="1 2">ATCC 11559</strain>
    </source>
</reference>
<organism evidence="1 2">
    <name type="scientific">Rhizopus microsporus</name>
    <dbReference type="NCBI Taxonomy" id="58291"/>
    <lineage>
        <taxon>Eukaryota</taxon>
        <taxon>Fungi</taxon>
        <taxon>Fungi incertae sedis</taxon>
        <taxon>Mucoromycota</taxon>
        <taxon>Mucoromycotina</taxon>
        <taxon>Mucoromycetes</taxon>
        <taxon>Mucorales</taxon>
        <taxon>Mucorineae</taxon>
        <taxon>Rhizopodaceae</taxon>
        <taxon>Rhizopus</taxon>
    </lineage>
</organism>